<dbReference type="AlphaFoldDB" id="F6EGK8"/>
<dbReference type="PANTHER" id="PTHR43745">
    <property type="entry name" value="NITROREDUCTASE MJ1384-RELATED"/>
    <property type="match status" value="1"/>
</dbReference>
<feature type="domain" description="Nitroreductase" evidence="1">
    <location>
        <begin position="167"/>
        <end position="350"/>
    </location>
</feature>
<dbReference type="Proteomes" id="UP000009235">
    <property type="component" value="Chromosome"/>
</dbReference>
<dbReference type="Gene3D" id="3.40.109.10">
    <property type="entry name" value="NADH Oxidase"/>
    <property type="match status" value="1"/>
</dbReference>
<organism evidence="2 3">
    <name type="scientific">Hoyosella subflava (strain DSM 45089 / JCM 17490 / NBRC 109087 / DQS3-9A1)</name>
    <name type="common">Amycolicicoccus subflavus</name>
    <dbReference type="NCBI Taxonomy" id="443218"/>
    <lineage>
        <taxon>Bacteria</taxon>
        <taxon>Bacillati</taxon>
        <taxon>Actinomycetota</taxon>
        <taxon>Actinomycetes</taxon>
        <taxon>Mycobacteriales</taxon>
        <taxon>Hoyosellaceae</taxon>
        <taxon>Hoyosella</taxon>
    </lineage>
</organism>
<name>F6EGK8_HOYSD</name>
<dbReference type="NCBIfam" id="TIGR03605">
    <property type="entry name" value="antibiot_sagB"/>
    <property type="match status" value="1"/>
</dbReference>
<dbReference type="HOGENOM" id="CLU_059362_0_2_11"/>
<dbReference type="CDD" id="cd02142">
    <property type="entry name" value="McbC_SagB-like_oxidoreductase"/>
    <property type="match status" value="1"/>
</dbReference>
<accession>F6EGK8</accession>
<dbReference type="SUPFAM" id="SSF55469">
    <property type="entry name" value="FMN-dependent nitroreductase-like"/>
    <property type="match status" value="1"/>
</dbReference>
<dbReference type="InterPro" id="IPR020051">
    <property type="entry name" value="SagB-type_dehydrogenase"/>
</dbReference>
<dbReference type="InterPro" id="IPR052544">
    <property type="entry name" value="Bacteriocin_Proc_Enz"/>
</dbReference>
<reference evidence="2 3" key="1">
    <citation type="journal article" date="2011" name="J. Bacteriol.">
        <title>Complete genome sequence of Amycolicicoccus subflavus DQS3-9A1T, an actinomycete isolated from crude oil-polluted soil.</title>
        <authorList>
            <person name="Cai M."/>
            <person name="Chen W.M."/>
            <person name="Nie Y."/>
            <person name="Chi C.Q."/>
            <person name="Wang Y.N."/>
            <person name="Tang Y.Q."/>
            <person name="Li G.Y."/>
            <person name="Wu X.L."/>
        </authorList>
    </citation>
    <scope>NUCLEOTIDE SEQUENCE [LARGE SCALE GENOMIC DNA]</scope>
    <source>
        <strain evidence="3">DSM 45089 / DQS3-9A1</strain>
    </source>
</reference>
<dbReference type="GO" id="GO:0016491">
    <property type="term" value="F:oxidoreductase activity"/>
    <property type="evidence" value="ECO:0007669"/>
    <property type="project" value="InterPro"/>
</dbReference>
<keyword evidence="3" id="KW-1185">Reference proteome</keyword>
<dbReference type="RefSeq" id="WP_013807410.1">
    <property type="nucleotide sequence ID" value="NC_015564.1"/>
</dbReference>
<dbReference type="PANTHER" id="PTHR43745:SF2">
    <property type="entry name" value="NITROREDUCTASE MJ1384-RELATED"/>
    <property type="match status" value="1"/>
</dbReference>
<sequence>MPEIKTADHAVMFTQEGKIVWDDYVNHRQFALTDESLRIVRWFGVWRDLESIGARGSLDHAIASRLLEEGVLVEYGSEQHVREEQLTREWGRWGRGPEYQHFSARTTTDARFYSVIEDEMMSVNRALSDPPPSPWRTFDDAPVVPVSQSRPDDSAWIRPRLVDALHGRRSVRQFTQDAVPLEQLGIIAQLAVGAVEVIDHPALGQVALKTSPSAGARSPIELYVYSRNVEGLEEGLYHFAAHRGGFERIGAQVPASEMRAAVGDQPWLSECAALLVYTAVLERTSWRYASARAYRDILIEVGHVSQTVLVSASALGLGAVTATAVRDELLERMIGAEPAAEPVLGVTALGIPLGSPVPGISAESG</sequence>
<dbReference type="KEGG" id="asd:AS9A_2614"/>
<protein>
    <submittedName>
        <fullName evidence="2">Nitroreductase</fullName>
    </submittedName>
</protein>
<dbReference type="Pfam" id="PF00881">
    <property type="entry name" value="Nitroreductase"/>
    <property type="match status" value="1"/>
</dbReference>
<dbReference type="eggNOG" id="COG0778">
    <property type="taxonomic scope" value="Bacteria"/>
</dbReference>
<evidence type="ECO:0000259" key="1">
    <source>
        <dbReference type="Pfam" id="PF00881"/>
    </source>
</evidence>
<gene>
    <name evidence="2" type="ordered locus">AS9A_2614</name>
</gene>
<dbReference type="EMBL" id="CP002786">
    <property type="protein sequence ID" value="AEF41061.1"/>
    <property type="molecule type" value="Genomic_DNA"/>
</dbReference>
<dbReference type="InterPro" id="IPR029479">
    <property type="entry name" value="Nitroreductase"/>
</dbReference>
<evidence type="ECO:0000313" key="3">
    <source>
        <dbReference type="Proteomes" id="UP000009235"/>
    </source>
</evidence>
<evidence type="ECO:0000313" key="2">
    <source>
        <dbReference type="EMBL" id="AEF41061.1"/>
    </source>
</evidence>
<dbReference type="STRING" id="443218.AS9A_2614"/>
<dbReference type="OrthoDB" id="3723182at2"/>
<proteinExistence type="predicted"/>
<dbReference type="InterPro" id="IPR000415">
    <property type="entry name" value="Nitroreductase-like"/>
</dbReference>